<accession>A0ABM7NSQ6</accession>
<keyword evidence="5" id="KW-1185">Reference proteome</keyword>
<dbReference type="Proteomes" id="UP001321479">
    <property type="component" value="Segment"/>
</dbReference>
<sequence>MAQQNLYYQTELQDSVSLLPNQMDSNIDEYLLKNLEAKVKGKITKDGIVLKINRIIDYDNGIITKTNFAGTAVYNVSYECLICSPTKNLSVICVVENIIKGYIICVNGPVIIAILFNNIDTQKFKLDNGNVVYLHNEKPIEKGDYVKVSIINIKNNLNEKRITAISKLLDLASNDEIKLFKEDQIIAVNGEINTNKEFI</sequence>
<dbReference type="InterPro" id="IPR005576">
    <property type="entry name" value="Rpb7-like_N"/>
</dbReference>
<keyword evidence="1 4" id="KW-0240">DNA-directed RNA polymerase</keyword>
<evidence type="ECO:0000313" key="4">
    <source>
        <dbReference type="EMBL" id="BCS83179.1"/>
    </source>
</evidence>
<dbReference type="Gene3D" id="3.30.1490.120">
    <property type="entry name" value="RNA polymerase Rpb7-like, N-terminal domain"/>
    <property type="match status" value="1"/>
</dbReference>
<keyword evidence="2" id="KW-0804">Transcription</keyword>
<name>A0ABM7NSQ6_9VIRU</name>
<dbReference type="SUPFAM" id="SSF88798">
    <property type="entry name" value="N-terminal, heterodimerisation domain of RBP7 (RpoE)"/>
    <property type="match status" value="1"/>
</dbReference>
<dbReference type="RefSeq" id="YP_010841787.1">
    <property type="nucleotide sequence ID" value="NC_079139.1"/>
</dbReference>
<protein>
    <submittedName>
        <fullName evidence="4">DNA-directed RNA polymerase subunit</fullName>
    </submittedName>
</protein>
<evidence type="ECO:0000256" key="2">
    <source>
        <dbReference type="ARBA" id="ARBA00023163"/>
    </source>
</evidence>
<dbReference type="Pfam" id="PF03876">
    <property type="entry name" value="SHS2_Rpb7-N"/>
    <property type="match status" value="1"/>
</dbReference>
<evidence type="ECO:0000313" key="5">
    <source>
        <dbReference type="Proteomes" id="UP001321479"/>
    </source>
</evidence>
<dbReference type="EMBL" id="AP024483">
    <property type="protein sequence ID" value="BCS83179.1"/>
    <property type="molecule type" value="Genomic_DNA"/>
</dbReference>
<dbReference type="GO" id="GO:0000428">
    <property type="term" value="C:DNA-directed RNA polymerase complex"/>
    <property type="evidence" value="ECO:0007669"/>
    <property type="project" value="UniProtKB-KW"/>
</dbReference>
<dbReference type="GeneID" id="80558384"/>
<feature type="domain" description="RNA polymerase Rpb7-like N-terminal" evidence="3">
    <location>
        <begin position="14"/>
        <end position="64"/>
    </location>
</feature>
<dbReference type="InterPro" id="IPR036898">
    <property type="entry name" value="RNA_pol_Rpb7-like_N_sf"/>
</dbReference>
<evidence type="ECO:0000256" key="1">
    <source>
        <dbReference type="ARBA" id="ARBA00022478"/>
    </source>
</evidence>
<evidence type="ECO:0000259" key="3">
    <source>
        <dbReference type="Pfam" id="PF03876"/>
    </source>
</evidence>
<reference evidence="4 5" key="1">
    <citation type="submission" date="2021-02" db="EMBL/GenBank/DDBJ databases">
        <title>Cotonvirus japonicus, which uses Golgi apparatus of host cells for its virion factory, phylogenetically links tailed tupanvirus and icosahedral mimivirus.</title>
        <authorList>
            <person name="Takahashi H."/>
            <person name="Fukaya S."/>
            <person name="Song C."/>
            <person name="Murata K."/>
            <person name="Takemura M."/>
        </authorList>
    </citation>
    <scope>NUCLEOTIDE SEQUENCE [LARGE SCALE GENOMIC DNA]</scope>
</reference>
<organism evidence="4 5">
    <name type="scientific">Cotonvirus japonicus</name>
    <dbReference type="NCBI Taxonomy" id="2811091"/>
    <lineage>
        <taxon>Viruses</taxon>
        <taxon>Varidnaviria</taxon>
        <taxon>Bamfordvirae</taxon>
        <taxon>Nucleocytoviricota</taxon>
        <taxon>Megaviricetes</taxon>
        <taxon>Imitervirales</taxon>
        <taxon>Mimiviridae</taxon>
        <taxon>Megamimivirinae</taxon>
        <taxon>Cotonvirus</taxon>
        <taxon>Cotonvirus japonicum</taxon>
    </lineage>
</organism>
<proteinExistence type="predicted"/>